<dbReference type="Gene3D" id="3.30.565.10">
    <property type="entry name" value="Histidine kinase-like ATPase, C-terminal domain"/>
    <property type="match status" value="1"/>
</dbReference>
<dbReference type="InterPro" id="IPR036890">
    <property type="entry name" value="HATPase_C_sf"/>
</dbReference>
<gene>
    <name evidence="3" type="ORF">GCM10011357_30440</name>
</gene>
<keyword evidence="4" id="KW-1185">Reference proteome</keyword>
<dbReference type="InterPro" id="IPR050640">
    <property type="entry name" value="Bact_2-comp_sensor_kinase"/>
</dbReference>
<reference evidence="4" key="1">
    <citation type="journal article" date="2019" name="Int. J. Syst. Evol. Microbiol.">
        <title>The Global Catalogue of Microorganisms (GCM) 10K type strain sequencing project: providing services to taxonomists for standard genome sequencing and annotation.</title>
        <authorList>
            <consortium name="The Broad Institute Genomics Platform"/>
            <consortium name="The Broad Institute Genome Sequencing Center for Infectious Disease"/>
            <person name="Wu L."/>
            <person name="Ma J."/>
        </authorList>
    </citation>
    <scope>NUCLEOTIDE SEQUENCE [LARGE SCALE GENOMIC DNA]</scope>
    <source>
        <strain evidence="4">CGMCC 1.12923</strain>
    </source>
</reference>
<dbReference type="EMBL" id="BMGJ01000014">
    <property type="protein sequence ID" value="GGD73268.1"/>
    <property type="molecule type" value="Genomic_DNA"/>
</dbReference>
<proteinExistence type="predicted"/>
<comment type="caution">
    <text evidence="3">The sequence shown here is derived from an EMBL/GenBank/DDBJ whole genome shotgun (WGS) entry which is preliminary data.</text>
</comment>
<keyword evidence="1" id="KW-0812">Transmembrane</keyword>
<name>A0ABQ1RMJ8_9ALTE</name>
<protein>
    <recommendedName>
        <fullName evidence="2">Signal transduction histidine kinase internal region domain-containing protein</fullName>
    </recommendedName>
</protein>
<evidence type="ECO:0000259" key="2">
    <source>
        <dbReference type="Pfam" id="PF06580"/>
    </source>
</evidence>
<accession>A0ABQ1RMJ8</accession>
<dbReference type="SUPFAM" id="SSF55874">
    <property type="entry name" value="ATPase domain of HSP90 chaperone/DNA topoisomerase II/histidine kinase"/>
    <property type="match status" value="1"/>
</dbReference>
<evidence type="ECO:0000256" key="1">
    <source>
        <dbReference type="SAM" id="Phobius"/>
    </source>
</evidence>
<dbReference type="RefSeq" id="WP_099035736.1">
    <property type="nucleotide sequence ID" value="NZ_BMGJ01000014.1"/>
</dbReference>
<feature type="transmembrane region" description="Helical" evidence="1">
    <location>
        <begin position="12"/>
        <end position="32"/>
    </location>
</feature>
<dbReference type="Pfam" id="PF06580">
    <property type="entry name" value="His_kinase"/>
    <property type="match status" value="1"/>
</dbReference>
<sequence length="336" mass="38278">MDLKYNKQYSGYYPFTFLLAFTIVITTSLLFWESSSSWSHFVLASLSWFLLFFLMPLWVAGYVIFYLRKKGISYTVVEFFLIWSVFLLGAVVKEKVDGFYGLSHPSSLLKIISLTFSWSVIFYAMERVYYTGKLLISSKVKTIKAEAEAKRYQLNPHMLFNSLNTISSLIYTDPKKADSVLHQLADLLRYSLDVSSHKFVPLSIEIDVVKKYFEIEQARFEDKLKIDFSIDDECYNILIPPLIIQSLVENSIKHNSISNSLLIHVVVYSKAGRAIIEVADDGVGFGAQLQGEKRFMGTGLENIESQVTLLKNANIEFSNYSDEMGYGASVVISFAI</sequence>
<evidence type="ECO:0000313" key="4">
    <source>
        <dbReference type="Proteomes" id="UP000614272"/>
    </source>
</evidence>
<dbReference type="PANTHER" id="PTHR34220">
    <property type="entry name" value="SENSOR HISTIDINE KINASE YPDA"/>
    <property type="match status" value="1"/>
</dbReference>
<feature type="transmembrane region" description="Helical" evidence="1">
    <location>
        <begin position="107"/>
        <end position="125"/>
    </location>
</feature>
<feature type="transmembrane region" description="Helical" evidence="1">
    <location>
        <begin position="72"/>
        <end position="92"/>
    </location>
</feature>
<dbReference type="InterPro" id="IPR010559">
    <property type="entry name" value="Sig_transdc_His_kin_internal"/>
</dbReference>
<evidence type="ECO:0000313" key="3">
    <source>
        <dbReference type="EMBL" id="GGD73268.1"/>
    </source>
</evidence>
<keyword evidence="1" id="KW-0472">Membrane</keyword>
<organism evidence="3 4">
    <name type="scientific">Lacimicrobium alkaliphilum</name>
    <dbReference type="NCBI Taxonomy" id="1526571"/>
    <lineage>
        <taxon>Bacteria</taxon>
        <taxon>Pseudomonadati</taxon>
        <taxon>Pseudomonadota</taxon>
        <taxon>Gammaproteobacteria</taxon>
        <taxon>Alteromonadales</taxon>
        <taxon>Alteromonadaceae</taxon>
        <taxon>Lacimicrobium</taxon>
    </lineage>
</organism>
<dbReference type="Proteomes" id="UP000614272">
    <property type="component" value="Unassembled WGS sequence"/>
</dbReference>
<dbReference type="PANTHER" id="PTHR34220:SF7">
    <property type="entry name" value="SENSOR HISTIDINE KINASE YPDA"/>
    <property type="match status" value="1"/>
</dbReference>
<feature type="domain" description="Signal transduction histidine kinase internal region" evidence="2">
    <location>
        <begin position="145"/>
        <end position="224"/>
    </location>
</feature>
<keyword evidence="1" id="KW-1133">Transmembrane helix</keyword>
<feature type="transmembrane region" description="Helical" evidence="1">
    <location>
        <begin position="38"/>
        <end position="65"/>
    </location>
</feature>